<dbReference type="AlphaFoldDB" id="A0AAW1Y3M2"/>
<dbReference type="Proteomes" id="UP001457282">
    <property type="component" value="Unassembled WGS sequence"/>
</dbReference>
<feature type="region of interest" description="Disordered" evidence="1">
    <location>
        <begin position="19"/>
        <end position="64"/>
    </location>
</feature>
<evidence type="ECO:0000313" key="3">
    <source>
        <dbReference type="Proteomes" id="UP001457282"/>
    </source>
</evidence>
<name>A0AAW1Y3M2_RUBAR</name>
<keyword evidence="3" id="KW-1185">Reference proteome</keyword>
<sequence length="89" mass="10012">MKPNSTTFTTVQTKLNIKPVPSPITDSLPSIINHGNHHHHRSQPWQPPSNSIDTESVLYGAPPHPSLHRARARFLDVVNPLCRPQKLKQ</sequence>
<gene>
    <name evidence="2" type="ORF">M0R45_008003</name>
</gene>
<organism evidence="2 3">
    <name type="scientific">Rubus argutus</name>
    <name type="common">Southern blackberry</name>
    <dbReference type="NCBI Taxonomy" id="59490"/>
    <lineage>
        <taxon>Eukaryota</taxon>
        <taxon>Viridiplantae</taxon>
        <taxon>Streptophyta</taxon>
        <taxon>Embryophyta</taxon>
        <taxon>Tracheophyta</taxon>
        <taxon>Spermatophyta</taxon>
        <taxon>Magnoliopsida</taxon>
        <taxon>eudicotyledons</taxon>
        <taxon>Gunneridae</taxon>
        <taxon>Pentapetalae</taxon>
        <taxon>rosids</taxon>
        <taxon>fabids</taxon>
        <taxon>Rosales</taxon>
        <taxon>Rosaceae</taxon>
        <taxon>Rosoideae</taxon>
        <taxon>Rosoideae incertae sedis</taxon>
        <taxon>Rubus</taxon>
    </lineage>
</organism>
<comment type="caution">
    <text evidence="2">The sequence shown here is derived from an EMBL/GenBank/DDBJ whole genome shotgun (WGS) entry which is preliminary data.</text>
</comment>
<evidence type="ECO:0000256" key="1">
    <source>
        <dbReference type="SAM" id="MobiDB-lite"/>
    </source>
</evidence>
<protein>
    <submittedName>
        <fullName evidence="2">Uncharacterized protein</fullName>
    </submittedName>
</protein>
<reference evidence="2 3" key="1">
    <citation type="journal article" date="2023" name="G3 (Bethesda)">
        <title>A chromosome-length genome assembly and annotation of blackberry (Rubus argutus, cv. 'Hillquist').</title>
        <authorList>
            <person name="Bruna T."/>
            <person name="Aryal R."/>
            <person name="Dudchenko O."/>
            <person name="Sargent D.J."/>
            <person name="Mead D."/>
            <person name="Buti M."/>
            <person name="Cavallini A."/>
            <person name="Hytonen T."/>
            <person name="Andres J."/>
            <person name="Pham M."/>
            <person name="Weisz D."/>
            <person name="Mascagni F."/>
            <person name="Usai G."/>
            <person name="Natali L."/>
            <person name="Bassil N."/>
            <person name="Fernandez G.E."/>
            <person name="Lomsadze A."/>
            <person name="Armour M."/>
            <person name="Olukolu B."/>
            <person name="Poorten T."/>
            <person name="Britton C."/>
            <person name="Davik J."/>
            <person name="Ashrafi H."/>
            <person name="Aiden E.L."/>
            <person name="Borodovsky M."/>
            <person name="Worthington M."/>
        </authorList>
    </citation>
    <scope>NUCLEOTIDE SEQUENCE [LARGE SCALE GENOMIC DNA]</scope>
    <source>
        <strain evidence="2">PI 553951</strain>
    </source>
</reference>
<dbReference type="EMBL" id="JBEDUW010000002">
    <property type="protein sequence ID" value="KAK9942332.1"/>
    <property type="molecule type" value="Genomic_DNA"/>
</dbReference>
<evidence type="ECO:0000313" key="2">
    <source>
        <dbReference type="EMBL" id="KAK9942332.1"/>
    </source>
</evidence>
<proteinExistence type="predicted"/>
<accession>A0AAW1Y3M2</accession>